<organism evidence="2 3">
    <name type="scientific">Pollutimonas harenae</name>
    <dbReference type="NCBI Taxonomy" id="657015"/>
    <lineage>
        <taxon>Bacteria</taxon>
        <taxon>Pseudomonadati</taxon>
        <taxon>Pseudomonadota</taxon>
        <taxon>Betaproteobacteria</taxon>
        <taxon>Burkholderiales</taxon>
        <taxon>Alcaligenaceae</taxon>
        <taxon>Pollutimonas</taxon>
    </lineage>
</organism>
<evidence type="ECO:0000313" key="3">
    <source>
        <dbReference type="Proteomes" id="UP000554144"/>
    </source>
</evidence>
<feature type="transmembrane region" description="Helical" evidence="1">
    <location>
        <begin position="12"/>
        <end position="31"/>
    </location>
</feature>
<sequence>MARQQGFSLIEVLVALLIIGIATTTVSVAAFSHGDARKLQQDARRLGQLFAVAQAQARKADSSIIWFYDTQGYRFAQAPPKLLLPTGLTQQSGTVQTLDFSNSSPLRPRSWTPDNAIQVRIEPPGANVFNTEWISGPLAIELDDGTTTVRVERLGNGQYQVKQ</sequence>
<dbReference type="RefSeq" id="WP_167667390.1">
    <property type="nucleotide sequence ID" value="NZ_JACCEV010000002.1"/>
</dbReference>
<dbReference type="InterPro" id="IPR012902">
    <property type="entry name" value="N_methyl_site"/>
</dbReference>
<keyword evidence="1" id="KW-1133">Transmembrane helix</keyword>
<reference evidence="2 3" key="1">
    <citation type="submission" date="2020-07" db="EMBL/GenBank/DDBJ databases">
        <title>Taxonomic revisions and descriptions of new bacterial species based on genomic comparisons in the high-G+C-content subgroup of the family Alcaligenaceae.</title>
        <authorList>
            <person name="Szabo A."/>
            <person name="Felfoldi T."/>
        </authorList>
    </citation>
    <scope>NUCLEOTIDE SEQUENCE [LARGE SCALE GENOMIC DNA]</scope>
    <source>
        <strain evidence="2 3">DSM 25667</strain>
    </source>
</reference>
<dbReference type="AlphaFoldDB" id="A0A853H130"/>
<dbReference type="PROSITE" id="PS00409">
    <property type="entry name" value="PROKAR_NTER_METHYL"/>
    <property type="match status" value="1"/>
</dbReference>
<name>A0A853H130_9BURK</name>
<dbReference type="Pfam" id="PF07963">
    <property type="entry name" value="N_methyl"/>
    <property type="match status" value="1"/>
</dbReference>
<dbReference type="NCBIfam" id="TIGR02532">
    <property type="entry name" value="IV_pilin_GFxxxE"/>
    <property type="match status" value="1"/>
</dbReference>
<protein>
    <submittedName>
        <fullName evidence="2">Prepilin-type N-terminal cleavage/methylation domain-containing protein</fullName>
    </submittedName>
</protein>
<keyword evidence="1" id="KW-0812">Transmembrane</keyword>
<evidence type="ECO:0000313" key="2">
    <source>
        <dbReference type="EMBL" id="NYT86012.1"/>
    </source>
</evidence>
<dbReference type="Proteomes" id="UP000554144">
    <property type="component" value="Unassembled WGS sequence"/>
</dbReference>
<comment type="caution">
    <text evidence="2">The sequence shown here is derived from an EMBL/GenBank/DDBJ whole genome shotgun (WGS) entry which is preliminary data.</text>
</comment>
<dbReference type="SUPFAM" id="SSF54523">
    <property type="entry name" value="Pili subunits"/>
    <property type="match status" value="1"/>
</dbReference>
<dbReference type="InterPro" id="IPR045584">
    <property type="entry name" value="Pilin-like"/>
</dbReference>
<accession>A0A853H130</accession>
<keyword evidence="1" id="KW-0472">Membrane</keyword>
<evidence type="ECO:0000256" key="1">
    <source>
        <dbReference type="SAM" id="Phobius"/>
    </source>
</evidence>
<gene>
    <name evidence="2" type="ORF">H0A62_10385</name>
</gene>
<dbReference type="EMBL" id="JACCEV010000002">
    <property type="protein sequence ID" value="NYT86012.1"/>
    <property type="molecule type" value="Genomic_DNA"/>
</dbReference>
<keyword evidence="3" id="KW-1185">Reference proteome</keyword>
<proteinExistence type="predicted"/>